<proteinExistence type="predicted"/>
<gene>
    <name evidence="2" type="ORF">UFOVP1071_23</name>
</gene>
<accession>A0A6J5QCM6</accession>
<feature type="region of interest" description="Disordered" evidence="1">
    <location>
        <begin position="1"/>
        <end position="20"/>
    </location>
</feature>
<reference evidence="2" key="1">
    <citation type="submission" date="2020-05" db="EMBL/GenBank/DDBJ databases">
        <authorList>
            <person name="Chiriac C."/>
            <person name="Salcher M."/>
            <person name="Ghai R."/>
            <person name="Kavagutti S V."/>
        </authorList>
    </citation>
    <scope>NUCLEOTIDE SEQUENCE</scope>
</reference>
<evidence type="ECO:0000256" key="1">
    <source>
        <dbReference type="SAM" id="MobiDB-lite"/>
    </source>
</evidence>
<feature type="compositionally biased region" description="Polar residues" evidence="1">
    <location>
        <begin position="9"/>
        <end position="20"/>
    </location>
</feature>
<name>A0A6J5QCM6_9CAUD</name>
<evidence type="ECO:0000313" key="2">
    <source>
        <dbReference type="EMBL" id="CAB4181302.1"/>
    </source>
</evidence>
<dbReference type="EMBL" id="LR797022">
    <property type="protein sequence ID" value="CAB4181302.1"/>
    <property type="molecule type" value="Genomic_DNA"/>
</dbReference>
<sequence length="104" mass="12120">MPFAHNGSVPGSSPGGDTNLTVLSGVQIPPSLPLYPKREIEYNMKPYKVEVRGKGRKLFERKFFDDQPSADKFFNFLEFHYYEKLKWHHAAITLKKDKEVLRYT</sequence>
<organism evidence="2">
    <name type="scientific">uncultured Caudovirales phage</name>
    <dbReference type="NCBI Taxonomy" id="2100421"/>
    <lineage>
        <taxon>Viruses</taxon>
        <taxon>Duplodnaviria</taxon>
        <taxon>Heunggongvirae</taxon>
        <taxon>Uroviricota</taxon>
        <taxon>Caudoviricetes</taxon>
        <taxon>Peduoviridae</taxon>
        <taxon>Maltschvirus</taxon>
        <taxon>Maltschvirus maltsch</taxon>
    </lineage>
</organism>
<protein>
    <submittedName>
        <fullName evidence="2">Uncharacterized protein</fullName>
    </submittedName>
</protein>